<dbReference type="EMBL" id="JBHSMS010000079">
    <property type="protein sequence ID" value="MFC5513836.1"/>
    <property type="molecule type" value="Genomic_DNA"/>
</dbReference>
<keyword evidence="3 12" id="KW-1003">Cell membrane</keyword>
<feature type="active site" evidence="12">
    <location>
        <position position="145"/>
    </location>
</feature>
<gene>
    <name evidence="12 14" type="primary">htpX</name>
    <name evidence="14" type="ORF">ACFPOU_22290</name>
</gene>
<accession>A0ABW0PNW8</accession>
<feature type="transmembrane region" description="Helical" evidence="12">
    <location>
        <begin position="40"/>
        <end position="59"/>
    </location>
</feature>
<comment type="cofactor">
    <cofactor evidence="12">
        <name>Zn(2+)</name>
        <dbReference type="ChEBI" id="CHEBI:29105"/>
    </cofactor>
    <text evidence="12">Binds 1 zinc ion per subunit.</text>
</comment>
<evidence type="ECO:0000256" key="4">
    <source>
        <dbReference type="ARBA" id="ARBA00022670"/>
    </source>
</evidence>
<evidence type="ECO:0000256" key="7">
    <source>
        <dbReference type="ARBA" id="ARBA00022801"/>
    </source>
</evidence>
<evidence type="ECO:0000256" key="12">
    <source>
        <dbReference type="HAMAP-Rule" id="MF_00188"/>
    </source>
</evidence>
<dbReference type="InterPro" id="IPR050083">
    <property type="entry name" value="HtpX_protease"/>
</dbReference>
<evidence type="ECO:0000256" key="5">
    <source>
        <dbReference type="ARBA" id="ARBA00022692"/>
    </source>
</evidence>
<evidence type="ECO:0000256" key="1">
    <source>
        <dbReference type="ARBA" id="ARBA00004651"/>
    </source>
</evidence>
<dbReference type="HAMAP" id="MF_00188">
    <property type="entry name" value="Pept_M48_protease_HtpX"/>
    <property type="match status" value="1"/>
</dbReference>
<reference evidence="15" key="1">
    <citation type="journal article" date="2019" name="Int. J. Syst. Evol. Microbiol.">
        <title>The Global Catalogue of Microorganisms (GCM) 10K type strain sequencing project: providing services to taxonomists for standard genome sequencing and annotation.</title>
        <authorList>
            <consortium name="The Broad Institute Genomics Platform"/>
            <consortium name="The Broad Institute Genome Sequencing Center for Infectious Disease"/>
            <person name="Wu L."/>
            <person name="Ma J."/>
        </authorList>
    </citation>
    <scope>NUCLEOTIDE SEQUENCE [LARGE SCALE GENOMIC DNA]</scope>
    <source>
        <strain evidence="15">CCUG 38813</strain>
    </source>
</reference>
<feature type="binding site" evidence="12">
    <location>
        <position position="148"/>
    </location>
    <ligand>
        <name>Zn(2+)</name>
        <dbReference type="ChEBI" id="CHEBI:29105"/>
        <note>catalytic</note>
    </ligand>
</feature>
<proteinExistence type="inferred from homology"/>
<evidence type="ECO:0000256" key="9">
    <source>
        <dbReference type="ARBA" id="ARBA00022989"/>
    </source>
</evidence>
<dbReference type="InterPro" id="IPR022919">
    <property type="entry name" value="Pept_M48_protease_HtpX"/>
</dbReference>
<evidence type="ECO:0000256" key="11">
    <source>
        <dbReference type="ARBA" id="ARBA00023136"/>
    </source>
</evidence>
<feature type="transmembrane region" description="Helical" evidence="12">
    <location>
        <begin position="157"/>
        <end position="179"/>
    </location>
</feature>
<feature type="binding site" evidence="12">
    <location>
        <position position="144"/>
    </location>
    <ligand>
        <name>Zn(2+)</name>
        <dbReference type="ChEBI" id="CHEBI:29105"/>
        <note>catalytic</note>
    </ligand>
</feature>
<evidence type="ECO:0000256" key="2">
    <source>
        <dbReference type="ARBA" id="ARBA00009779"/>
    </source>
</evidence>
<dbReference type="Proteomes" id="UP001596031">
    <property type="component" value="Unassembled WGS sequence"/>
</dbReference>
<dbReference type="GO" id="GO:0006508">
    <property type="term" value="P:proteolysis"/>
    <property type="evidence" value="ECO:0007669"/>
    <property type="project" value="UniProtKB-KW"/>
</dbReference>
<keyword evidence="5 12" id="KW-0812">Transmembrane</keyword>
<name>A0ABW0PNW8_9BURK</name>
<keyword evidence="7 12" id="KW-0378">Hydrolase</keyword>
<evidence type="ECO:0000256" key="8">
    <source>
        <dbReference type="ARBA" id="ARBA00022833"/>
    </source>
</evidence>
<keyword evidence="6 12" id="KW-0479">Metal-binding</keyword>
<dbReference type="Gene3D" id="3.30.2010.10">
    <property type="entry name" value="Metalloproteases ('zincins'), catalytic domain"/>
    <property type="match status" value="1"/>
</dbReference>
<dbReference type="PANTHER" id="PTHR43221:SF1">
    <property type="entry name" value="PROTEASE HTPX"/>
    <property type="match status" value="1"/>
</dbReference>
<dbReference type="PANTHER" id="PTHR43221">
    <property type="entry name" value="PROTEASE HTPX"/>
    <property type="match status" value="1"/>
</dbReference>
<feature type="transmembrane region" description="Helical" evidence="12">
    <location>
        <begin position="191"/>
        <end position="216"/>
    </location>
</feature>
<evidence type="ECO:0000259" key="13">
    <source>
        <dbReference type="Pfam" id="PF01435"/>
    </source>
</evidence>
<evidence type="ECO:0000256" key="10">
    <source>
        <dbReference type="ARBA" id="ARBA00023049"/>
    </source>
</evidence>
<dbReference type="RefSeq" id="WP_379726770.1">
    <property type="nucleotide sequence ID" value="NZ_JBHSMS010000079.1"/>
</dbReference>
<sequence length="298" mass="31239">MKRIVLFLATNLAVVLVLTLVLNLLGVGRAVSAEGIDVGALAVFSLVVGFTGSIISLLLSKPMAKWSTGARVIEQPQNSTELWLVDTVRQLAERAGIAMPEVAVYDGEPNAFATGAFKNSALVAVSTGLLQGMTRDEVEAVLGHEVAHIANGDMVTLTLIQGVVNTFVVFLSRVVGFFVDKLLLRNEDGRGIGYMASVFVCELLFGLVASIIVAWFSRQREFRADAGSAQLLGSAVPMQNALARLGGLQPGMLPSSMSASGISGGGGGWGALFSTHPPMEERIAALQALRSSAQAGAR</sequence>
<evidence type="ECO:0000256" key="3">
    <source>
        <dbReference type="ARBA" id="ARBA00022475"/>
    </source>
</evidence>
<evidence type="ECO:0000313" key="14">
    <source>
        <dbReference type="EMBL" id="MFC5513836.1"/>
    </source>
</evidence>
<dbReference type="Pfam" id="PF01435">
    <property type="entry name" value="Peptidase_M48"/>
    <property type="match status" value="1"/>
</dbReference>
<evidence type="ECO:0000256" key="6">
    <source>
        <dbReference type="ARBA" id="ARBA00022723"/>
    </source>
</evidence>
<protein>
    <recommendedName>
        <fullName evidence="12">Protease HtpX homolog</fullName>
        <ecNumber evidence="12">3.4.24.-</ecNumber>
    </recommendedName>
</protein>
<dbReference type="NCBIfam" id="NF003965">
    <property type="entry name" value="PRK05457.1"/>
    <property type="match status" value="1"/>
</dbReference>
<comment type="caution">
    <text evidence="14">The sequence shown here is derived from an EMBL/GenBank/DDBJ whole genome shotgun (WGS) entry which is preliminary data.</text>
</comment>
<dbReference type="InterPro" id="IPR001915">
    <property type="entry name" value="Peptidase_M48"/>
</dbReference>
<keyword evidence="8 12" id="KW-0862">Zinc</keyword>
<keyword evidence="15" id="KW-1185">Reference proteome</keyword>
<feature type="binding site" evidence="12">
    <location>
        <position position="221"/>
    </location>
    <ligand>
        <name>Zn(2+)</name>
        <dbReference type="ChEBI" id="CHEBI:29105"/>
        <note>catalytic</note>
    </ligand>
</feature>
<keyword evidence="9 12" id="KW-1133">Transmembrane helix</keyword>
<keyword evidence="10 12" id="KW-0482">Metalloprotease</keyword>
<keyword evidence="4 12" id="KW-0645">Protease</keyword>
<dbReference type="GO" id="GO:0008233">
    <property type="term" value="F:peptidase activity"/>
    <property type="evidence" value="ECO:0007669"/>
    <property type="project" value="UniProtKB-KW"/>
</dbReference>
<organism evidence="14 15">
    <name type="scientific">Massilia jejuensis</name>
    <dbReference type="NCBI Taxonomy" id="648894"/>
    <lineage>
        <taxon>Bacteria</taxon>
        <taxon>Pseudomonadati</taxon>
        <taxon>Pseudomonadota</taxon>
        <taxon>Betaproteobacteria</taxon>
        <taxon>Burkholderiales</taxon>
        <taxon>Oxalobacteraceae</taxon>
        <taxon>Telluria group</taxon>
        <taxon>Massilia</taxon>
    </lineage>
</organism>
<dbReference type="EC" id="3.4.24.-" evidence="12"/>
<keyword evidence="11 12" id="KW-0472">Membrane</keyword>
<evidence type="ECO:0000313" key="15">
    <source>
        <dbReference type="Proteomes" id="UP001596031"/>
    </source>
</evidence>
<dbReference type="CDD" id="cd07335">
    <property type="entry name" value="M48B_HtpX_like"/>
    <property type="match status" value="1"/>
</dbReference>
<comment type="similarity">
    <text evidence="2 12">Belongs to the peptidase M48B family.</text>
</comment>
<comment type="subcellular location">
    <subcellularLocation>
        <location evidence="1 12">Cell membrane</location>
        <topology evidence="1 12">Multi-pass membrane protein</topology>
    </subcellularLocation>
</comment>
<feature type="domain" description="Peptidase M48" evidence="13">
    <location>
        <begin position="80"/>
        <end position="288"/>
    </location>
</feature>